<dbReference type="Gene3D" id="1.10.357.10">
    <property type="entry name" value="Tetracycline Repressor, domain 2"/>
    <property type="match status" value="1"/>
</dbReference>
<evidence type="ECO:0000259" key="4">
    <source>
        <dbReference type="PROSITE" id="PS50977"/>
    </source>
</evidence>
<sequence length="208" mass="22242">MGEIQTNRKALLTNSATTVVADQGLRGLTHRAVDRAAGLPSGTCSYHLPTRQALLSAMLDAIAASEMAEIDAVLAGRRLMELPVEERISRTTSLLLHWLGPARARSRVRLLLMLDAPSRELVELSATAFTAGFHTLAFRELADSDLAGLMIALLDGLLVSELTEGRTPVDPDRLRGRISAIITGLLPEPGENRGPRAALVEGTPPAPQ</sequence>
<comment type="caution">
    <text evidence="5">The sequence shown here is derived from an EMBL/GenBank/DDBJ whole genome shotgun (WGS) entry which is preliminary data.</text>
</comment>
<evidence type="ECO:0000256" key="2">
    <source>
        <dbReference type="PROSITE-ProRule" id="PRU00335"/>
    </source>
</evidence>
<feature type="region of interest" description="Disordered" evidence="3">
    <location>
        <begin position="188"/>
        <end position="208"/>
    </location>
</feature>
<dbReference type="PROSITE" id="PS50977">
    <property type="entry name" value="HTH_TETR_2"/>
    <property type="match status" value="1"/>
</dbReference>
<dbReference type="RefSeq" id="WP_051715312.1">
    <property type="nucleotide sequence ID" value="NZ_JBEYBD010000003.1"/>
</dbReference>
<keyword evidence="1 2" id="KW-0238">DNA-binding</keyword>
<evidence type="ECO:0000313" key="5">
    <source>
        <dbReference type="EMBL" id="MEU1951323.1"/>
    </source>
</evidence>
<name>A0ABV2WKB7_9NOCA</name>
<evidence type="ECO:0000313" key="6">
    <source>
        <dbReference type="Proteomes" id="UP001550628"/>
    </source>
</evidence>
<dbReference type="InterPro" id="IPR001647">
    <property type="entry name" value="HTH_TetR"/>
</dbReference>
<organism evidence="5 6">
    <name type="scientific">Nocardia rhamnosiphila</name>
    <dbReference type="NCBI Taxonomy" id="426716"/>
    <lineage>
        <taxon>Bacteria</taxon>
        <taxon>Bacillati</taxon>
        <taxon>Actinomycetota</taxon>
        <taxon>Actinomycetes</taxon>
        <taxon>Mycobacteriales</taxon>
        <taxon>Nocardiaceae</taxon>
        <taxon>Nocardia</taxon>
    </lineage>
</organism>
<keyword evidence="6" id="KW-1185">Reference proteome</keyword>
<dbReference type="GeneID" id="96246893"/>
<dbReference type="SUPFAM" id="SSF46689">
    <property type="entry name" value="Homeodomain-like"/>
    <property type="match status" value="1"/>
</dbReference>
<accession>A0ABV2WKB7</accession>
<feature type="DNA-binding region" description="H-T-H motif" evidence="2">
    <location>
        <begin position="29"/>
        <end position="48"/>
    </location>
</feature>
<reference evidence="5 6" key="1">
    <citation type="submission" date="2024-06" db="EMBL/GenBank/DDBJ databases">
        <title>The Natural Products Discovery Center: Release of the First 8490 Sequenced Strains for Exploring Actinobacteria Biosynthetic Diversity.</title>
        <authorList>
            <person name="Kalkreuter E."/>
            <person name="Kautsar S.A."/>
            <person name="Yang D."/>
            <person name="Bader C.D."/>
            <person name="Teijaro C.N."/>
            <person name="Fluegel L."/>
            <person name="Davis C.M."/>
            <person name="Simpson J.R."/>
            <person name="Lauterbach L."/>
            <person name="Steele A.D."/>
            <person name="Gui C."/>
            <person name="Meng S."/>
            <person name="Li G."/>
            <person name="Viehrig K."/>
            <person name="Ye F."/>
            <person name="Su P."/>
            <person name="Kiefer A.F."/>
            <person name="Nichols A."/>
            <person name="Cepeda A.J."/>
            <person name="Yan W."/>
            <person name="Fan B."/>
            <person name="Jiang Y."/>
            <person name="Adhikari A."/>
            <person name="Zheng C.-J."/>
            <person name="Schuster L."/>
            <person name="Cowan T.M."/>
            <person name="Smanski M.J."/>
            <person name="Chevrette M.G."/>
            <person name="De Carvalho L.P.S."/>
            <person name="Shen B."/>
        </authorList>
    </citation>
    <scope>NUCLEOTIDE SEQUENCE [LARGE SCALE GENOMIC DNA]</scope>
    <source>
        <strain evidence="5 6">NPDC019708</strain>
    </source>
</reference>
<dbReference type="EMBL" id="JBEYBF010000002">
    <property type="protein sequence ID" value="MEU1951323.1"/>
    <property type="molecule type" value="Genomic_DNA"/>
</dbReference>
<protein>
    <submittedName>
        <fullName evidence="5">TetR/AcrR family transcriptional regulator</fullName>
    </submittedName>
</protein>
<proteinExistence type="predicted"/>
<gene>
    <name evidence="5" type="ORF">ABZ510_05625</name>
</gene>
<feature type="domain" description="HTH tetR-type" evidence="4">
    <location>
        <begin position="6"/>
        <end position="66"/>
    </location>
</feature>
<dbReference type="Proteomes" id="UP001550628">
    <property type="component" value="Unassembled WGS sequence"/>
</dbReference>
<evidence type="ECO:0000256" key="3">
    <source>
        <dbReference type="SAM" id="MobiDB-lite"/>
    </source>
</evidence>
<dbReference type="InterPro" id="IPR009057">
    <property type="entry name" value="Homeodomain-like_sf"/>
</dbReference>
<evidence type="ECO:0000256" key="1">
    <source>
        <dbReference type="ARBA" id="ARBA00023125"/>
    </source>
</evidence>